<comment type="caution">
    <text evidence="3">The sequence shown here is derived from an EMBL/GenBank/DDBJ whole genome shotgun (WGS) entry which is preliminary data.</text>
</comment>
<feature type="domain" description="DUF2169" evidence="2">
    <location>
        <begin position="25"/>
        <end position="332"/>
    </location>
</feature>
<evidence type="ECO:0000313" key="4">
    <source>
        <dbReference type="Proteomes" id="UP000432089"/>
    </source>
</evidence>
<name>A0A7V7PLK4_9HYPH</name>
<dbReference type="EMBL" id="VZDO01000017">
    <property type="protein sequence ID" value="KAB0677368.1"/>
    <property type="molecule type" value="Genomic_DNA"/>
</dbReference>
<sequence>MSVDNRTPFPAIAFRQFNMVGDLLGVVSVRGTFRLSDGGPLVLADEQYPLVMSDTYEGDPHRTPQMAQTDLVPFKPGTDVTLIGASFAPGGEPLPSWTCGLTVGPVAKDLKVTGPRFWRARLRRRSWAMFRRDEPDELDGWTLSEPEPAAAVPLDWRLAAGGRLPAANEQAPDGVHRFNGVGCGIVDDERFRETPNVEAPQIEAPDRPVASPHGEDVPEGFGPVSPFWEWRTRHAGTYDDAWLAERHPLLPRDFDFRFWQCAHPDLIADPWLRGDEPFHLRNLVKRYPDLVGRLPGIRLKVEVDDATHGPLALDGVHFDLRPSVGRVFLTWRIAFPWSERRGMPKLSTVDFVREAAA</sequence>
<organism evidence="3 4">
    <name type="scientific">Plantimonas leprariae</name>
    <dbReference type="NCBI Taxonomy" id="2615207"/>
    <lineage>
        <taxon>Bacteria</taxon>
        <taxon>Pseudomonadati</taxon>
        <taxon>Pseudomonadota</taxon>
        <taxon>Alphaproteobacteria</taxon>
        <taxon>Hyphomicrobiales</taxon>
        <taxon>Aurantimonadaceae</taxon>
        <taxon>Plantimonas</taxon>
    </lineage>
</organism>
<protein>
    <submittedName>
        <fullName evidence="3">DUF2169 domain-containing protein</fullName>
    </submittedName>
</protein>
<evidence type="ECO:0000256" key="1">
    <source>
        <dbReference type="SAM" id="MobiDB-lite"/>
    </source>
</evidence>
<dbReference type="AlphaFoldDB" id="A0A7V7PLK4"/>
<dbReference type="Pfam" id="PF09937">
    <property type="entry name" value="DUF2169"/>
    <property type="match status" value="1"/>
</dbReference>
<gene>
    <name evidence="3" type="ORF">F6X38_18425</name>
</gene>
<dbReference type="RefSeq" id="WP_150972248.1">
    <property type="nucleotide sequence ID" value="NZ_VZDO01000017.1"/>
</dbReference>
<dbReference type="InterPro" id="IPR018683">
    <property type="entry name" value="DUF2169"/>
</dbReference>
<proteinExistence type="predicted"/>
<accession>A0A7V7PLK4</accession>
<feature type="region of interest" description="Disordered" evidence="1">
    <location>
        <begin position="196"/>
        <end position="216"/>
    </location>
</feature>
<evidence type="ECO:0000259" key="2">
    <source>
        <dbReference type="Pfam" id="PF09937"/>
    </source>
</evidence>
<evidence type="ECO:0000313" key="3">
    <source>
        <dbReference type="EMBL" id="KAB0677368.1"/>
    </source>
</evidence>
<keyword evidence="4" id="KW-1185">Reference proteome</keyword>
<dbReference type="Proteomes" id="UP000432089">
    <property type="component" value="Unassembled WGS sequence"/>
</dbReference>
<reference evidence="3 4" key="1">
    <citation type="submission" date="2019-09" db="EMBL/GenBank/DDBJ databases">
        <title>YIM 132180 draft genome.</title>
        <authorList>
            <person name="Zhang K."/>
        </authorList>
    </citation>
    <scope>NUCLEOTIDE SEQUENCE [LARGE SCALE GENOMIC DNA]</scope>
    <source>
        <strain evidence="3 4">YIM 132180</strain>
    </source>
</reference>